<dbReference type="AlphaFoldDB" id="A0A1H8P3U2"/>
<dbReference type="EMBL" id="FOCL01000007">
    <property type="protein sequence ID" value="SEO36421.1"/>
    <property type="molecule type" value="Genomic_DNA"/>
</dbReference>
<dbReference type="STRING" id="551995.SAMN05192574_107215"/>
<proteinExistence type="predicted"/>
<dbReference type="Proteomes" id="UP000198942">
    <property type="component" value="Unassembled WGS sequence"/>
</dbReference>
<dbReference type="RefSeq" id="WP_167668079.1">
    <property type="nucleotide sequence ID" value="NZ_FOCL01000007.1"/>
</dbReference>
<sequence length="55" mass="5967">MKNYGKASLPKIQIKQVQILNRVLTNNIAKNSGAADFYITMAATTTEKTSSSTGF</sequence>
<reference evidence="2" key="1">
    <citation type="submission" date="2016-10" db="EMBL/GenBank/DDBJ databases">
        <authorList>
            <person name="Varghese N."/>
            <person name="Submissions S."/>
        </authorList>
    </citation>
    <scope>NUCLEOTIDE SEQUENCE [LARGE SCALE GENOMIC DNA]</scope>
    <source>
        <strain evidence="2">Gh-48</strain>
    </source>
</reference>
<evidence type="ECO:0000313" key="1">
    <source>
        <dbReference type="EMBL" id="SEO36421.1"/>
    </source>
</evidence>
<organism evidence="1 2">
    <name type="scientific">Mucilaginibacter gossypiicola</name>
    <dbReference type="NCBI Taxonomy" id="551995"/>
    <lineage>
        <taxon>Bacteria</taxon>
        <taxon>Pseudomonadati</taxon>
        <taxon>Bacteroidota</taxon>
        <taxon>Sphingobacteriia</taxon>
        <taxon>Sphingobacteriales</taxon>
        <taxon>Sphingobacteriaceae</taxon>
        <taxon>Mucilaginibacter</taxon>
    </lineage>
</organism>
<accession>A0A1H8P3U2</accession>
<name>A0A1H8P3U2_9SPHI</name>
<protein>
    <submittedName>
        <fullName evidence="1">Uncharacterized protein</fullName>
    </submittedName>
</protein>
<gene>
    <name evidence="1" type="ORF">SAMN05192574_107215</name>
</gene>
<keyword evidence="2" id="KW-1185">Reference proteome</keyword>
<evidence type="ECO:0000313" key="2">
    <source>
        <dbReference type="Proteomes" id="UP000198942"/>
    </source>
</evidence>